<dbReference type="EMBL" id="CP061280">
    <property type="protein sequence ID" value="QNS14451.1"/>
    <property type="molecule type" value="Genomic_DNA"/>
</dbReference>
<evidence type="ECO:0000313" key="1">
    <source>
        <dbReference type="EMBL" id="QNS14451.1"/>
    </source>
</evidence>
<gene>
    <name evidence="1" type="ORF">ICJ55_06690</name>
</gene>
<organism evidence="1 2">
    <name type="scientific">Mannheimia bovis</name>
    <dbReference type="NCBI Taxonomy" id="2770636"/>
    <lineage>
        <taxon>Bacteria</taxon>
        <taxon>Pseudomonadati</taxon>
        <taxon>Pseudomonadota</taxon>
        <taxon>Gammaproteobacteria</taxon>
        <taxon>Pasteurellales</taxon>
        <taxon>Pasteurellaceae</taxon>
        <taxon>Mannheimia</taxon>
    </lineage>
</organism>
<dbReference type="RefSeq" id="WP_188156105.1">
    <property type="nucleotide sequence ID" value="NZ_CP061280.1"/>
</dbReference>
<reference evidence="1 2" key="1">
    <citation type="submission" date="2020-09" db="EMBL/GenBank/DDBJ databases">
        <title>Mannheimia bovis sp.nov., isolated from a cow.</title>
        <authorList>
            <person name="Li F."/>
        </authorList>
    </citation>
    <scope>NUCLEOTIDE SEQUENCE [LARGE SCALE GENOMIC DNA]</scope>
    <source>
        <strain evidence="1 2">ZY190616</strain>
    </source>
</reference>
<accession>A0A7H1C0E6</accession>
<dbReference type="AlphaFoldDB" id="A0A7H1C0E6"/>
<dbReference type="Proteomes" id="UP000576260">
    <property type="component" value="Chromosome"/>
</dbReference>
<name>A0A7H1C0E6_9PAST</name>
<dbReference type="KEGG" id="mbos:ICJ55_06690"/>
<protein>
    <submittedName>
        <fullName evidence="1">Uncharacterized protein</fullName>
    </submittedName>
</protein>
<keyword evidence="2" id="KW-1185">Reference proteome</keyword>
<sequence>MTNIKSLIDRATKVEPQITDDIISIINTSGGKMGGLEFRLKSLPSLKRKIETEIMAGLSEEQAIASIRDIIRYTAILDEQKFIEQYQRIQECLEKEGYTTIIVKNTWVKGAIYKGINTFVSTFIEKDNTIFELQFHTKQSFELKSGKLHKLYEKFREPSVPQSEKEKIFLEMQQLSANLRQPQNIDLIKEKK</sequence>
<evidence type="ECO:0000313" key="2">
    <source>
        <dbReference type="Proteomes" id="UP000576260"/>
    </source>
</evidence>
<proteinExistence type="predicted"/>